<dbReference type="OrthoDB" id="5637at2"/>
<dbReference type="Gene3D" id="3.30.565.40">
    <property type="entry name" value="Fervidobacterium nodosum Rt17-B1 like"/>
    <property type="match status" value="1"/>
</dbReference>
<dbReference type="InterPro" id="IPR021729">
    <property type="entry name" value="DUF3298"/>
</dbReference>
<dbReference type="Proteomes" id="UP000199309">
    <property type="component" value="Unassembled WGS sequence"/>
</dbReference>
<accession>A0A1G9UIH6</accession>
<sequence>MIKIKFLLSVCVCIMTVGFAAARGTPADVITVNQKTTMETSSGISVYTLQYPIIKTVDNVFAGQKISYYFSRNVNRYIKAFTTGEDSQVKRTMDRKFEVKLNDGEYISILEQTYVYFDRAAHPSSGSFGATFDLQTGKKLYWQQIVRPEDEKYFTLEAINAKLLSSEYGQKHYFYNDFKGLKKLPNNYYLDGERHIHFVFQQYEIAPYAVGIIDMNMEKAAR</sequence>
<reference evidence="3 4" key="1">
    <citation type="submission" date="2016-10" db="EMBL/GenBank/DDBJ databases">
        <authorList>
            <person name="de Groot N.N."/>
        </authorList>
    </citation>
    <scope>NUCLEOTIDE SEQUENCE [LARGE SCALE GENOMIC DNA]</scope>
    <source>
        <strain evidence="3 4">DSM 16981</strain>
    </source>
</reference>
<protein>
    <recommendedName>
        <fullName evidence="2">DUF3298 domain-containing protein</fullName>
    </recommendedName>
</protein>
<evidence type="ECO:0000313" key="4">
    <source>
        <dbReference type="Proteomes" id="UP000199309"/>
    </source>
</evidence>
<evidence type="ECO:0000259" key="2">
    <source>
        <dbReference type="Pfam" id="PF11738"/>
    </source>
</evidence>
<dbReference type="Pfam" id="PF11738">
    <property type="entry name" value="DUF3298"/>
    <property type="match status" value="1"/>
</dbReference>
<name>A0A1G9UIH6_9FIRM</name>
<keyword evidence="1" id="KW-0732">Signal</keyword>
<dbReference type="STRING" id="349095.SAMN05660299_01194"/>
<evidence type="ECO:0000313" key="3">
    <source>
        <dbReference type="EMBL" id="SDM59643.1"/>
    </source>
</evidence>
<dbReference type="AlphaFoldDB" id="A0A1G9UIH6"/>
<dbReference type="RefSeq" id="WP_091649292.1">
    <property type="nucleotide sequence ID" value="NZ_FNHQ01000009.1"/>
</dbReference>
<organism evidence="3 4">
    <name type="scientific">Megasphaera paucivorans</name>
    <dbReference type="NCBI Taxonomy" id="349095"/>
    <lineage>
        <taxon>Bacteria</taxon>
        <taxon>Bacillati</taxon>
        <taxon>Bacillota</taxon>
        <taxon>Negativicutes</taxon>
        <taxon>Veillonellales</taxon>
        <taxon>Veillonellaceae</taxon>
        <taxon>Megasphaera</taxon>
    </lineage>
</organism>
<feature type="signal peptide" evidence="1">
    <location>
        <begin position="1"/>
        <end position="22"/>
    </location>
</feature>
<proteinExistence type="predicted"/>
<feature type="chain" id="PRO_5011586495" description="DUF3298 domain-containing protein" evidence="1">
    <location>
        <begin position="23"/>
        <end position="222"/>
    </location>
</feature>
<dbReference type="InterPro" id="IPR037126">
    <property type="entry name" value="PdaC/RsiV-like_sf"/>
</dbReference>
<dbReference type="Gene3D" id="3.90.640.20">
    <property type="entry name" value="Heat-shock cognate protein, ATPase"/>
    <property type="match status" value="1"/>
</dbReference>
<evidence type="ECO:0000256" key="1">
    <source>
        <dbReference type="SAM" id="SignalP"/>
    </source>
</evidence>
<feature type="domain" description="DUF3298" evidence="2">
    <location>
        <begin position="157"/>
        <end position="215"/>
    </location>
</feature>
<keyword evidence="4" id="KW-1185">Reference proteome</keyword>
<gene>
    <name evidence="3" type="ORF">SAMN05660299_01194</name>
</gene>
<dbReference type="EMBL" id="FNHQ01000009">
    <property type="protein sequence ID" value="SDM59643.1"/>
    <property type="molecule type" value="Genomic_DNA"/>
</dbReference>